<evidence type="ECO:0000313" key="3">
    <source>
        <dbReference type="EMBL" id="EKM56085.1"/>
    </source>
</evidence>
<dbReference type="OrthoDB" id="10069995at2759"/>
<evidence type="ECO:0000256" key="1">
    <source>
        <dbReference type="SAM" id="MobiDB-lite"/>
    </source>
</evidence>
<feature type="domain" description="Polysaccharide lyase 14" evidence="2">
    <location>
        <begin position="2"/>
        <end position="66"/>
    </location>
</feature>
<reference evidence="3 4" key="1">
    <citation type="journal article" date="2012" name="BMC Genomics">
        <title>Comparative genomics of the white-rot fungi, Phanerochaete carnosa and P. chrysosporium, to elucidate the genetic basis of the distinct wood types they colonize.</title>
        <authorList>
            <person name="Suzuki H."/>
            <person name="MacDonald J."/>
            <person name="Syed K."/>
            <person name="Salamov A."/>
            <person name="Hori C."/>
            <person name="Aerts A."/>
            <person name="Henrissat B."/>
            <person name="Wiebenga A."/>
            <person name="vanKuyk P.A."/>
            <person name="Barry K."/>
            <person name="Lindquist E."/>
            <person name="LaButti K."/>
            <person name="Lapidus A."/>
            <person name="Lucas S."/>
            <person name="Coutinho P."/>
            <person name="Gong Y."/>
            <person name="Samejima M."/>
            <person name="Mahadevan R."/>
            <person name="Abou-Zaid M."/>
            <person name="de Vries R.P."/>
            <person name="Igarashi K."/>
            <person name="Yadav J.S."/>
            <person name="Grigoriev I.V."/>
            <person name="Master E.R."/>
        </authorList>
    </citation>
    <scope>NUCLEOTIDE SEQUENCE [LARGE SCALE GENOMIC DNA]</scope>
    <source>
        <strain evidence="3 4">HHB-10118-sp</strain>
    </source>
</reference>
<dbReference type="PRINTS" id="PR01217">
    <property type="entry name" value="PRICHEXTENSN"/>
</dbReference>
<dbReference type="GO" id="GO:0016829">
    <property type="term" value="F:lyase activity"/>
    <property type="evidence" value="ECO:0007669"/>
    <property type="project" value="UniProtKB-KW"/>
</dbReference>
<proteinExistence type="predicted"/>
<dbReference type="InParanoid" id="K5WA37"/>
<dbReference type="HOGENOM" id="CLU_897543_0_0_1"/>
<dbReference type="EMBL" id="JH930472">
    <property type="protein sequence ID" value="EKM56085.1"/>
    <property type="molecule type" value="Genomic_DNA"/>
</dbReference>
<dbReference type="KEGG" id="pco:PHACADRAFT_257149"/>
<dbReference type="PANTHER" id="PTHR40124:SF1">
    <property type="entry name" value="DISAGGREGATASE RELATED REPEAT PROTEIN"/>
    <property type="match status" value="1"/>
</dbReference>
<dbReference type="AlphaFoldDB" id="K5WA37"/>
<feature type="region of interest" description="Disordered" evidence="1">
    <location>
        <begin position="209"/>
        <end position="229"/>
    </location>
</feature>
<dbReference type="Proteomes" id="UP000008370">
    <property type="component" value="Unassembled WGS sequence"/>
</dbReference>
<keyword evidence="4" id="KW-1185">Reference proteome</keyword>
<feature type="compositionally biased region" description="Low complexity" evidence="1">
    <location>
        <begin position="212"/>
        <end position="229"/>
    </location>
</feature>
<name>K5WA37_PHACS</name>
<dbReference type="PANTHER" id="PTHR40124">
    <property type="match status" value="1"/>
</dbReference>
<dbReference type="Gene3D" id="2.60.120.200">
    <property type="match status" value="1"/>
</dbReference>
<sequence>MSVCDQTYGLSVGRGSFNFTPGGWTHVKQTVWLNTPGQQDGGFVLEVDGREVINRDDVFYRDVASATPNPDDDSGDDGADDPDYDDPDGDDSDGGSEGDSSGGDDGSSGGSGDDMSPPSDAPDTPDVPPTADPSPAPAPEPSPMPAAPQPSPPSQAPPAPPPAQNPGLGGLLGPLSPLLNGLGSTLPLKRQEAVYIPYAFVGLPASAPPGSAPADIASTQTDTSTATTTPATSTQTVYFQTTSTTTTYVVEATSVSNPVQVLSQDPQPIGFSGLFFR</sequence>
<feature type="compositionally biased region" description="Pro residues" evidence="1">
    <location>
        <begin position="125"/>
        <end position="164"/>
    </location>
</feature>
<feature type="compositionally biased region" description="Acidic residues" evidence="1">
    <location>
        <begin position="70"/>
        <end position="96"/>
    </location>
</feature>
<organism evidence="3 4">
    <name type="scientific">Phanerochaete carnosa (strain HHB-10118-sp)</name>
    <name type="common">White-rot fungus</name>
    <name type="synonym">Peniophora carnosa</name>
    <dbReference type="NCBI Taxonomy" id="650164"/>
    <lineage>
        <taxon>Eukaryota</taxon>
        <taxon>Fungi</taxon>
        <taxon>Dikarya</taxon>
        <taxon>Basidiomycota</taxon>
        <taxon>Agaricomycotina</taxon>
        <taxon>Agaricomycetes</taxon>
        <taxon>Polyporales</taxon>
        <taxon>Phanerochaetaceae</taxon>
        <taxon>Phanerochaete</taxon>
    </lineage>
</organism>
<protein>
    <submittedName>
        <fullName evidence="3">Polysaccharide lyase family 14 protein</fullName>
    </submittedName>
</protein>
<feature type="compositionally biased region" description="Low complexity" evidence="1">
    <location>
        <begin position="113"/>
        <end position="124"/>
    </location>
</feature>
<feature type="compositionally biased region" description="Gly residues" evidence="1">
    <location>
        <begin position="97"/>
        <end position="112"/>
    </location>
</feature>
<accession>K5WA37</accession>
<evidence type="ECO:0000259" key="2">
    <source>
        <dbReference type="Pfam" id="PF21294"/>
    </source>
</evidence>
<evidence type="ECO:0000313" key="4">
    <source>
        <dbReference type="Proteomes" id="UP000008370"/>
    </source>
</evidence>
<dbReference type="GeneID" id="18916771"/>
<gene>
    <name evidence="3" type="ORF">PHACADRAFT_257149</name>
</gene>
<feature type="region of interest" description="Disordered" evidence="1">
    <location>
        <begin position="61"/>
        <end position="172"/>
    </location>
</feature>
<dbReference type="Pfam" id="PF21294">
    <property type="entry name" value="Polysacc_lyase_14"/>
    <property type="match status" value="1"/>
</dbReference>
<dbReference type="RefSeq" id="XP_007396385.1">
    <property type="nucleotide sequence ID" value="XM_007396323.1"/>
</dbReference>
<dbReference type="InterPro" id="IPR048958">
    <property type="entry name" value="Polysacc_lyase_14"/>
</dbReference>
<keyword evidence="3" id="KW-0456">Lyase</keyword>